<protein>
    <submittedName>
        <fullName evidence="6">Uncharacterized protein</fullName>
    </submittedName>
</protein>
<proteinExistence type="inferred from homology"/>
<dbReference type="Gene3D" id="3.40.50.300">
    <property type="entry name" value="P-loop containing nucleotide triphosphate hydrolases"/>
    <property type="match status" value="1"/>
</dbReference>
<evidence type="ECO:0000256" key="1">
    <source>
        <dbReference type="ARBA" id="ARBA00005842"/>
    </source>
</evidence>
<dbReference type="EMBL" id="JAHRHJ020000007">
    <property type="protein sequence ID" value="KAH9310128.1"/>
    <property type="molecule type" value="Genomic_DNA"/>
</dbReference>
<accession>A0AA38KV65</accession>
<organism evidence="6 7">
    <name type="scientific">Taxus chinensis</name>
    <name type="common">Chinese yew</name>
    <name type="synonym">Taxus wallichiana var. chinensis</name>
    <dbReference type="NCBI Taxonomy" id="29808"/>
    <lineage>
        <taxon>Eukaryota</taxon>
        <taxon>Viridiplantae</taxon>
        <taxon>Streptophyta</taxon>
        <taxon>Embryophyta</taxon>
        <taxon>Tracheophyta</taxon>
        <taxon>Spermatophyta</taxon>
        <taxon>Pinopsida</taxon>
        <taxon>Pinidae</taxon>
        <taxon>Conifers II</taxon>
        <taxon>Cupressales</taxon>
        <taxon>Taxaceae</taxon>
        <taxon>Taxus</taxon>
    </lineage>
</organism>
<sequence length="156" mass="16762">MDSVRASVIFPAMNGIKLPNPQRMKTAPIGFETVASLSQQVNNNERGEEKKKRKVIVISGPTCVGKSSVALELAKRLGGEIISADSVQVYRGLDVGSAKALLRDRQCIPHHLLDIVHPAEEFSAGKYFSAAREVTTTVLGKGHVPIVVGGTGLYLR</sequence>
<dbReference type="PANTHER" id="PTHR11088">
    <property type="entry name" value="TRNA DIMETHYLALLYLTRANSFERASE"/>
    <property type="match status" value="1"/>
</dbReference>
<dbReference type="Pfam" id="PF01715">
    <property type="entry name" value="IPPT"/>
    <property type="match status" value="1"/>
</dbReference>
<dbReference type="SUPFAM" id="SSF52540">
    <property type="entry name" value="P-loop containing nucleoside triphosphate hydrolases"/>
    <property type="match status" value="1"/>
</dbReference>
<dbReference type="GO" id="GO:0052381">
    <property type="term" value="F:tRNA dimethylallyltransferase activity"/>
    <property type="evidence" value="ECO:0007669"/>
    <property type="project" value="TreeGrafter"/>
</dbReference>
<dbReference type="Proteomes" id="UP000824469">
    <property type="component" value="Unassembled WGS sequence"/>
</dbReference>
<dbReference type="GO" id="GO:0006400">
    <property type="term" value="P:tRNA modification"/>
    <property type="evidence" value="ECO:0007669"/>
    <property type="project" value="TreeGrafter"/>
</dbReference>
<keyword evidence="3" id="KW-0203">Cytokinin biosynthesis</keyword>
<evidence type="ECO:0000256" key="3">
    <source>
        <dbReference type="ARBA" id="ARBA00022712"/>
    </source>
</evidence>
<dbReference type="GO" id="GO:0005524">
    <property type="term" value="F:ATP binding"/>
    <property type="evidence" value="ECO:0007669"/>
    <property type="project" value="UniProtKB-KW"/>
</dbReference>
<keyword evidence="5" id="KW-0067">ATP-binding</keyword>
<evidence type="ECO:0000256" key="4">
    <source>
        <dbReference type="ARBA" id="ARBA00022741"/>
    </source>
</evidence>
<evidence type="ECO:0000256" key="2">
    <source>
        <dbReference type="ARBA" id="ARBA00022679"/>
    </source>
</evidence>
<gene>
    <name evidence="6" type="ORF">KI387_038039</name>
</gene>
<keyword evidence="7" id="KW-1185">Reference proteome</keyword>
<keyword evidence="4" id="KW-0547">Nucleotide-binding</keyword>
<dbReference type="GO" id="GO:0009691">
    <property type="term" value="P:cytokinin biosynthetic process"/>
    <property type="evidence" value="ECO:0007669"/>
    <property type="project" value="UniProtKB-KW"/>
</dbReference>
<comment type="caution">
    <text evidence="6">The sequence shown here is derived from an EMBL/GenBank/DDBJ whole genome shotgun (WGS) entry which is preliminary data.</text>
</comment>
<feature type="non-terminal residue" evidence="6">
    <location>
        <position position="156"/>
    </location>
</feature>
<evidence type="ECO:0000256" key="5">
    <source>
        <dbReference type="ARBA" id="ARBA00022840"/>
    </source>
</evidence>
<evidence type="ECO:0000313" key="7">
    <source>
        <dbReference type="Proteomes" id="UP000824469"/>
    </source>
</evidence>
<dbReference type="InterPro" id="IPR027417">
    <property type="entry name" value="P-loop_NTPase"/>
</dbReference>
<reference evidence="6 7" key="1">
    <citation type="journal article" date="2021" name="Nat. Plants">
        <title>The Taxus genome provides insights into paclitaxel biosynthesis.</title>
        <authorList>
            <person name="Xiong X."/>
            <person name="Gou J."/>
            <person name="Liao Q."/>
            <person name="Li Y."/>
            <person name="Zhou Q."/>
            <person name="Bi G."/>
            <person name="Li C."/>
            <person name="Du R."/>
            <person name="Wang X."/>
            <person name="Sun T."/>
            <person name="Guo L."/>
            <person name="Liang H."/>
            <person name="Lu P."/>
            <person name="Wu Y."/>
            <person name="Zhang Z."/>
            <person name="Ro D.K."/>
            <person name="Shang Y."/>
            <person name="Huang S."/>
            <person name="Yan J."/>
        </authorList>
    </citation>
    <scope>NUCLEOTIDE SEQUENCE [LARGE SCALE GENOMIC DNA]</scope>
    <source>
        <strain evidence="6">Ta-2019</strain>
    </source>
</reference>
<comment type="similarity">
    <text evidence="1">Belongs to the IPP transferase family.</text>
</comment>
<evidence type="ECO:0000313" key="6">
    <source>
        <dbReference type="EMBL" id="KAH9310128.1"/>
    </source>
</evidence>
<dbReference type="OMA" id="NFKYTIA"/>
<dbReference type="AlphaFoldDB" id="A0AA38KV65"/>
<keyword evidence="2" id="KW-0808">Transferase</keyword>
<dbReference type="InterPro" id="IPR039657">
    <property type="entry name" value="Dimethylallyltransferase"/>
</dbReference>
<dbReference type="PANTHER" id="PTHR11088:SF60">
    <property type="entry name" value="TRNA DIMETHYLALLYLTRANSFERASE"/>
    <property type="match status" value="1"/>
</dbReference>
<name>A0AA38KV65_TAXCH</name>